<dbReference type="SUPFAM" id="SSF53448">
    <property type="entry name" value="Nucleotide-diphospho-sugar transferases"/>
    <property type="match status" value="1"/>
</dbReference>
<dbReference type="InterPro" id="IPR001173">
    <property type="entry name" value="Glyco_trans_2-like"/>
</dbReference>
<proteinExistence type="predicted"/>
<gene>
    <name evidence="2" type="ORF">HY912_10695</name>
</gene>
<dbReference type="EMBL" id="JACRDE010000290">
    <property type="protein sequence ID" value="MBI5249950.1"/>
    <property type="molecule type" value="Genomic_DNA"/>
</dbReference>
<dbReference type="InterPro" id="IPR050834">
    <property type="entry name" value="Glycosyltransf_2"/>
</dbReference>
<protein>
    <submittedName>
        <fullName evidence="2">Glycosyltransferase family 2 protein</fullName>
    </submittedName>
</protein>
<evidence type="ECO:0000259" key="1">
    <source>
        <dbReference type="Pfam" id="PF00535"/>
    </source>
</evidence>
<accession>A0A9D6V0S2</accession>
<sequence length="316" mass="36612">MTDCIPDVSVVLTTYNRGHLLPRTLDCILGQTLGDFELIISDDCSTDKTREICQTYARNDSRVRYYRNDTNLNMPGNLNAGVRRARGAYIANLHDGDFYRSDLLEKWRSALERHPSAALVFNYYEVLDADGQPTGLFHKEYDCELIPGKTLILDILRKTSSPVWGTVMVRAEAYREEGLFDERFRFISDVDMWMRLAARHDVACVMEPLIGLIPRESDHCMAPMKWPATLWNEDLLCTNIERIFGPADGINGHIWRQFFRTWDRKVVRWLAGDIYHRRWESVRDSADFFSESLSPRLAPLRRAFQAIRRLTALRAG</sequence>
<dbReference type="Pfam" id="PF00535">
    <property type="entry name" value="Glycos_transf_2"/>
    <property type="match status" value="1"/>
</dbReference>
<name>A0A9D6V0S2_9BACT</name>
<dbReference type="Gene3D" id="3.90.550.10">
    <property type="entry name" value="Spore Coat Polysaccharide Biosynthesis Protein SpsA, Chain A"/>
    <property type="match status" value="1"/>
</dbReference>
<dbReference type="CDD" id="cd00761">
    <property type="entry name" value="Glyco_tranf_GTA_type"/>
    <property type="match status" value="1"/>
</dbReference>
<dbReference type="PANTHER" id="PTHR43685">
    <property type="entry name" value="GLYCOSYLTRANSFERASE"/>
    <property type="match status" value="1"/>
</dbReference>
<feature type="domain" description="Glycosyltransferase 2-like" evidence="1">
    <location>
        <begin position="9"/>
        <end position="135"/>
    </location>
</feature>
<organism evidence="2 3">
    <name type="scientific">Desulfomonile tiedjei</name>
    <dbReference type="NCBI Taxonomy" id="2358"/>
    <lineage>
        <taxon>Bacteria</taxon>
        <taxon>Pseudomonadati</taxon>
        <taxon>Thermodesulfobacteriota</taxon>
        <taxon>Desulfomonilia</taxon>
        <taxon>Desulfomonilales</taxon>
        <taxon>Desulfomonilaceae</taxon>
        <taxon>Desulfomonile</taxon>
    </lineage>
</organism>
<dbReference type="Proteomes" id="UP000807825">
    <property type="component" value="Unassembled WGS sequence"/>
</dbReference>
<dbReference type="PANTHER" id="PTHR43685:SF2">
    <property type="entry name" value="GLYCOSYLTRANSFERASE 2-LIKE DOMAIN-CONTAINING PROTEIN"/>
    <property type="match status" value="1"/>
</dbReference>
<dbReference type="InterPro" id="IPR029044">
    <property type="entry name" value="Nucleotide-diphossugar_trans"/>
</dbReference>
<reference evidence="2" key="1">
    <citation type="submission" date="2020-07" db="EMBL/GenBank/DDBJ databases">
        <title>Huge and variable diversity of episymbiotic CPR bacteria and DPANN archaea in groundwater ecosystems.</title>
        <authorList>
            <person name="He C.Y."/>
            <person name="Keren R."/>
            <person name="Whittaker M."/>
            <person name="Farag I.F."/>
            <person name="Doudna J."/>
            <person name="Cate J.H.D."/>
            <person name="Banfield J.F."/>
        </authorList>
    </citation>
    <scope>NUCLEOTIDE SEQUENCE</scope>
    <source>
        <strain evidence="2">NC_groundwater_1664_Pr3_B-0.1um_52_9</strain>
    </source>
</reference>
<dbReference type="AlphaFoldDB" id="A0A9D6V0S2"/>
<evidence type="ECO:0000313" key="3">
    <source>
        <dbReference type="Proteomes" id="UP000807825"/>
    </source>
</evidence>
<evidence type="ECO:0000313" key="2">
    <source>
        <dbReference type="EMBL" id="MBI5249950.1"/>
    </source>
</evidence>
<comment type="caution">
    <text evidence="2">The sequence shown here is derived from an EMBL/GenBank/DDBJ whole genome shotgun (WGS) entry which is preliminary data.</text>
</comment>